<keyword evidence="2" id="KW-1185">Reference proteome</keyword>
<reference evidence="1 2" key="1">
    <citation type="submission" date="2018-10" db="EMBL/GenBank/DDBJ databases">
        <title>Genome assembly for a Yunnan-Guizhou Plateau 3E fish, Anabarilius grahami (Regan), and its evolutionary and genetic applications.</title>
        <authorList>
            <person name="Jiang W."/>
        </authorList>
    </citation>
    <scope>NUCLEOTIDE SEQUENCE [LARGE SCALE GENOMIC DNA]</scope>
    <source>
        <strain evidence="1">AG-KIZ</strain>
        <tissue evidence="1">Muscle</tissue>
    </source>
</reference>
<protein>
    <submittedName>
        <fullName evidence="1">Uncharacterized protein</fullName>
    </submittedName>
</protein>
<organism evidence="1 2">
    <name type="scientific">Anabarilius grahami</name>
    <name type="common">Kanglang fish</name>
    <name type="synonym">Barilius grahami</name>
    <dbReference type="NCBI Taxonomy" id="495550"/>
    <lineage>
        <taxon>Eukaryota</taxon>
        <taxon>Metazoa</taxon>
        <taxon>Chordata</taxon>
        <taxon>Craniata</taxon>
        <taxon>Vertebrata</taxon>
        <taxon>Euteleostomi</taxon>
        <taxon>Actinopterygii</taxon>
        <taxon>Neopterygii</taxon>
        <taxon>Teleostei</taxon>
        <taxon>Ostariophysi</taxon>
        <taxon>Cypriniformes</taxon>
        <taxon>Xenocyprididae</taxon>
        <taxon>Xenocypridinae</taxon>
        <taxon>Xenocypridinae incertae sedis</taxon>
        <taxon>Anabarilius</taxon>
    </lineage>
</organism>
<dbReference type="Proteomes" id="UP000281406">
    <property type="component" value="Unassembled WGS sequence"/>
</dbReference>
<accession>A0A3N0XQN6</accession>
<proteinExistence type="predicted"/>
<gene>
    <name evidence="1" type="ORF">DPX16_20091</name>
</gene>
<comment type="caution">
    <text evidence="1">The sequence shown here is derived from an EMBL/GenBank/DDBJ whole genome shotgun (WGS) entry which is preliminary data.</text>
</comment>
<evidence type="ECO:0000313" key="1">
    <source>
        <dbReference type="EMBL" id="ROJ25278.1"/>
    </source>
</evidence>
<name>A0A3N0XQN6_ANAGA</name>
<evidence type="ECO:0000313" key="2">
    <source>
        <dbReference type="Proteomes" id="UP000281406"/>
    </source>
</evidence>
<sequence length="155" mass="17537">MENLCDPAAGKRPPLEIFQRLLITAPETLQIASPGSRVQRGRRRGDGQKEDWTVTMQLRNLISEMSWDEIVLLDKEQNDGKLLIRSSRDFILHSEYPRTSPQSSGMGQILPEAPHQFSLTLINNQSLRHQIAEQPLTVSNSEMDVACQGWRGDSK</sequence>
<dbReference type="AlphaFoldDB" id="A0A3N0XQN6"/>
<dbReference type="EMBL" id="RJVU01063416">
    <property type="protein sequence ID" value="ROJ25278.1"/>
    <property type="molecule type" value="Genomic_DNA"/>
</dbReference>